<feature type="region of interest" description="Disordered" evidence="1">
    <location>
        <begin position="517"/>
        <end position="580"/>
    </location>
</feature>
<feature type="compositionally biased region" description="Polar residues" evidence="1">
    <location>
        <begin position="626"/>
        <end position="636"/>
    </location>
</feature>
<name>A0ABR4JN37_9EURO</name>
<proteinExistence type="predicted"/>
<dbReference type="InterPro" id="IPR040241">
    <property type="entry name" value="TRP_Flc/Pkd2-like"/>
</dbReference>
<sequence>MYSRYNWRTYAVYKASFPLDHAFHFSTLDTQIKLRLNDTDISCIRANITPDFGPVISRSLVGIPIALVALSGLVTGVVHTYQKRRRSTFRYELEGNQRDPAESSLPGLGPCLHYIQFVFLTGCLTIPYPGFFRAAVSKLAWSSLIFKNWPVTHQFAYPGIEDGLYSVNATYGLEEMAQYLGSTTTSDLWTNSLVNLALIGVGTVVVIQLAAVYGWLHQLHTSRDLTPLQECISSLRTELRSSFHRTAWSLTRLVLNYTLPPLISLSLFQAHNARWFPGHTSVAMIIVAALAGLRVLVLRHLMKTNRLALFAPQVFLPASSSLANSNLNLNLNLNLSPVFDGALLYGIPLVRGIAVGALQQSGLAQTALLAGCEVFILAHAMYNWRAAPAPGAGAPWRYAGNAFSRLVAVSMGSVFLPQVAASERTKGNVAYAILALHATLLISGFMIDCIWEPLRYALYKLGALGKLPRRSNATKPPVFGIKQLAHRSTRRVSFGRFPALDPDGYSPPTIRTRDASIRHVSSSSSPPSIDIKSNPSFRAPRRQTASTHIASLSEIPLSPGSVPRYSNSNSNNSSSQSEHGLDTTTIELQSFDGGTDAGVYTAVNDPEYYAQRESDQYYRWKKRQSYHTVESANGTRRSNDDEEDDGGGGGAPGPSGRLWPWTRAKVGEKKKKKGFEVIRPAAVRPGHPNPDQTPNLDSSPLD</sequence>
<accession>A0ABR4JN37</accession>
<feature type="transmembrane region" description="Helical" evidence="2">
    <location>
        <begin position="275"/>
        <end position="297"/>
    </location>
</feature>
<dbReference type="PANTHER" id="PTHR31145">
    <property type="entry name" value="INTEGRAL MEMBRANE PROTEIN (AFU_ORTHOLOGUE AFUA_7G01610)"/>
    <property type="match status" value="1"/>
</dbReference>
<gene>
    <name evidence="3" type="ORF">BJY01DRAFT_257021</name>
</gene>
<evidence type="ECO:0000256" key="2">
    <source>
        <dbReference type="SAM" id="Phobius"/>
    </source>
</evidence>
<feature type="transmembrane region" description="Helical" evidence="2">
    <location>
        <begin position="428"/>
        <end position="447"/>
    </location>
</feature>
<keyword evidence="2" id="KW-1133">Transmembrane helix</keyword>
<comment type="caution">
    <text evidence="3">The sequence shown here is derived from an EMBL/GenBank/DDBJ whole genome shotgun (WGS) entry which is preliminary data.</text>
</comment>
<reference evidence="3 4" key="1">
    <citation type="submission" date="2024-07" db="EMBL/GenBank/DDBJ databases">
        <title>Section-level genome sequencing and comparative genomics of Aspergillus sections Usti and Cavernicolus.</title>
        <authorList>
            <consortium name="Lawrence Berkeley National Laboratory"/>
            <person name="Nybo J.L."/>
            <person name="Vesth T.C."/>
            <person name="Theobald S."/>
            <person name="Frisvad J.C."/>
            <person name="Larsen T.O."/>
            <person name="Kjaerboelling I."/>
            <person name="Rothschild-Mancinelli K."/>
            <person name="Lyhne E.K."/>
            <person name="Kogle M.E."/>
            <person name="Barry K."/>
            <person name="Clum A."/>
            <person name="Na H."/>
            <person name="Ledsgaard L."/>
            <person name="Lin J."/>
            <person name="Lipzen A."/>
            <person name="Kuo A."/>
            <person name="Riley R."/>
            <person name="Mondo S."/>
            <person name="Labutti K."/>
            <person name="Haridas S."/>
            <person name="Pangalinan J."/>
            <person name="Salamov A.A."/>
            <person name="Simmons B.A."/>
            <person name="Magnuson J.K."/>
            <person name="Chen J."/>
            <person name="Drula E."/>
            <person name="Henrissat B."/>
            <person name="Wiebenga A."/>
            <person name="Lubbers R.J."/>
            <person name="Gomes A.C."/>
            <person name="Makela M.R."/>
            <person name="Stajich J."/>
            <person name="Grigoriev I.V."/>
            <person name="Mortensen U.H."/>
            <person name="De Vries R.P."/>
            <person name="Baker S.E."/>
            <person name="Andersen M.R."/>
        </authorList>
    </citation>
    <scope>NUCLEOTIDE SEQUENCE [LARGE SCALE GENOMIC DNA]</scope>
    <source>
        <strain evidence="3 4">CBS 123904</strain>
    </source>
</reference>
<feature type="transmembrane region" description="Helical" evidence="2">
    <location>
        <begin position="60"/>
        <end position="81"/>
    </location>
</feature>
<dbReference type="EMBL" id="JBFXLU010000109">
    <property type="protein sequence ID" value="KAL2841415.1"/>
    <property type="molecule type" value="Genomic_DNA"/>
</dbReference>
<evidence type="ECO:0000313" key="4">
    <source>
        <dbReference type="Proteomes" id="UP001610446"/>
    </source>
</evidence>
<evidence type="ECO:0000313" key="3">
    <source>
        <dbReference type="EMBL" id="KAL2841415.1"/>
    </source>
</evidence>
<feature type="compositionally biased region" description="Polar residues" evidence="1">
    <location>
        <begin position="690"/>
        <end position="702"/>
    </location>
</feature>
<feature type="transmembrane region" description="Helical" evidence="2">
    <location>
        <begin position="193"/>
        <end position="216"/>
    </location>
</feature>
<feature type="compositionally biased region" description="Low complexity" evidence="1">
    <location>
        <begin position="518"/>
        <end position="536"/>
    </location>
</feature>
<dbReference type="PANTHER" id="PTHR31145:SF8">
    <property type="entry name" value="INTEGRAL MEMBRANE PROTEIN (AFU_ORTHOLOGUE AFUA_2G17475)"/>
    <property type="match status" value="1"/>
</dbReference>
<feature type="region of interest" description="Disordered" evidence="1">
    <location>
        <begin position="622"/>
        <end position="702"/>
    </location>
</feature>
<keyword evidence="2" id="KW-0812">Transmembrane</keyword>
<evidence type="ECO:0000256" key="1">
    <source>
        <dbReference type="SAM" id="MobiDB-lite"/>
    </source>
</evidence>
<keyword evidence="2" id="KW-0472">Membrane</keyword>
<evidence type="ECO:0008006" key="5">
    <source>
        <dbReference type="Google" id="ProtNLM"/>
    </source>
</evidence>
<protein>
    <recommendedName>
        <fullName evidence="5">TRP C-terminal domain-containing protein</fullName>
    </recommendedName>
</protein>
<feature type="compositionally biased region" description="Low complexity" evidence="1">
    <location>
        <begin position="566"/>
        <end position="577"/>
    </location>
</feature>
<organism evidence="3 4">
    <name type="scientific">Aspergillus pseudoustus</name>
    <dbReference type="NCBI Taxonomy" id="1810923"/>
    <lineage>
        <taxon>Eukaryota</taxon>
        <taxon>Fungi</taxon>
        <taxon>Dikarya</taxon>
        <taxon>Ascomycota</taxon>
        <taxon>Pezizomycotina</taxon>
        <taxon>Eurotiomycetes</taxon>
        <taxon>Eurotiomycetidae</taxon>
        <taxon>Eurotiales</taxon>
        <taxon>Aspergillaceae</taxon>
        <taxon>Aspergillus</taxon>
        <taxon>Aspergillus subgen. Nidulantes</taxon>
    </lineage>
</organism>
<keyword evidence="4" id="KW-1185">Reference proteome</keyword>
<dbReference type="Proteomes" id="UP001610446">
    <property type="component" value="Unassembled WGS sequence"/>
</dbReference>